<feature type="compositionally biased region" description="Acidic residues" evidence="1">
    <location>
        <begin position="48"/>
        <end position="60"/>
    </location>
</feature>
<dbReference type="Proteomes" id="UP000250043">
    <property type="component" value="Unassembled WGS sequence"/>
</dbReference>
<evidence type="ECO:0000313" key="3">
    <source>
        <dbReference type="Proteomes" id="UP000250043"/>
    </source>
</evidence>
<evidence type="ECO:0000313" key="2">
    <source>
        <dbReference type="EMBL" id="OCH94568.1"/>
    </source>
</evidence>
<feature type="compositionally biased region" description="Basic residues" evidence="1">
    <location>
        <begin position="83"/>
        <end position="96"/>
    </location>
</feature>
<evidence type="ECO:0000256" key="1">
    <source>
        <dbReference type="SAM" id="MobiDB-lite"/>
    </source>
</evidence>
<feature type="region of interest" description="Disordered" evidence="1">
    <location>
        <begin position="35"/>
        <end position="96"/>
    </location>
</feature>
<name>A0A8E2J4S3_9APHY</name>
<sequence>MSKRPRVPAALHSELSEYSSLLRALRTSNALDLASQLTLPEPGSIEHEQDDLSDDDEGETEIAPSEPSTHDAFSRASSMFVRTPKRQRANAKRKRRDTWTRWPLMAGDVHVPEWGLEDEIKHLALRLLKGDRPDDPARSRLSSLGMELDGSVQGVSDADSPATAGDEDEDEHLLPPSSLSALTATSSAYLSQILALLAAHVPVAEKSLQNRVKPINWETVLDVAGASDLIDANVALGVRRRMEQMYGSSRSHAAERVEATCAVQNRFAEALSSHKLSYLTQFGVQPMNSGPKRKRGPYKKRKTDHSPETVGPSQIPSTADQG</sequence>
<dbReference type="EMBL" id="KV722342">
    <property type="protein sequence ID" value="OCH94568.1"/>
    <property type="molecule type" value="Genomic_DNA"/>
</dbReference>
<feature type="compositionally biased region" description="Polar residues" evidence="1">
    <location>
        <begin position="311"/>
        <end position="322"/>
    </location>
</feature>
<protein>
    <submittedName>
        <fullName evidence="2">Uncharacterized protein</fullName>
    </submittedName>
</protein>
<reference evidence="2 3" key="1">
    <citation type="submission" date="2016-07" db="EMBL/GenBank/DDBJ databases">
        <title>Draft genome of the white-rot fungus Obba rivulosa 3A-2.</title>
        <authorList>
            <consortium name="DOE Joint Genome Institute"/>
            <person name="Miettinen O."/>
            <person name="Riley R."/>
            <person name="Acob R."/>
            <person name="Barry K."/>
            <person name="Cullen D."/>
            <person name="De Vries R."/>
            <person name="Hainaut M."/>
            <person name="Hatakka A."/>
            <person name="Henrissat B."/>
            <person name="Hilden K."/>
            <person name="Kuo R."/>
            <person name="Labutti K."/>
            <person name="Lipzen A."/>
            <person name="Makela M.R."/>
            <person name="Sandor L."/>
            <person name="Spatafora J.W."/>
            <person name="Grigoriev I.V."/>
            <person name="Hibbett D.S."/>
        </authorList>
    </citation>
    <scope>NUCLEOTIDE SEQUENCE [LARGE SCALE GENOMIC DNA]</scope>
    <source>
        <strain evidence="2 3">3A-2</strain>
    </source>
</reference>
<feature type="region of interest" description="Disordered" evidence="1">
    <location>
        <begin position="131"/>
        <end position="175"/>
    </location>
</feature>
<dbReference type="OrthoDB" id="3260379at2759"/>
<keyword evidence="3" id="KW-1185">Reference proteome</keyword>
<gene>
    <name evidence="2" type="ORF">OBBRIDRAFT_99347</name>
</gene>
<proteinExistence type="predicted"/>
<accession>A0A8E2J4S3</accession>
<feature type="region of interest" description="Disordered" evidence="1">
    <location>
        <begin position="282"/>
        <end position="322"/>
    </location>
</feature>
<organism evidence="2 3">
    <name type="scientific">Obba rivulosa</name>
    <dbReference type="NCBI Taxonomy" id="1052685"/>
    <lineage>
        <taxon>Eukaryota</taxon>
        <taxon>Fungi</taxon>
        <taxon>Dikarya</taxon>
        <taxon>Basidiomycota</taxon>
        <taxon>Agaricomycotina</taxon>
        <taxon>Agaricomycetes</taxon>
        <taxon>Polyporales</taxon>
        <taxon>Gelatoporiaceae</taxon>
        <taxon>Obba</taxon>
    </lineage>
</organism>
<dbReference type="AlphaFoldDB" id="A0A8E2J4S3"/>
<feature type="compositionally biased region" description="Basic residues" evidence="1">
    <location>
        <begin position="291"/>
        <end position="303"/>
    </location>
</feature>